<dbReference type="GO" id="GO:0005783">
    <property type="term" value="C:endoplasmic reticulum"/>
    <property type="evidence" value="ECO:0007669"/>
    <property type="project" value="TreeGrafter"/>
</dbReference>
<evidence type="ECO:0000256" key="11">
    <source>
        <dbReference type="SAM" id="MobiDB-lite"/>
    </source>
</evidence>
<dbReference type="GO" id="GO:0005975">
    <property type="term" value="P:carbohydrate metabolic process"/>
    <property type="evidence" value="ECO:0007669"/>
    <property type="project" value="InterPro"/>
</dbReference>
<feature type="compositionally biased region" description="Polar residues" evidence="11">
    <location>
        <begin position="1144"/>
        <end position="1156"/>
    </location>
</feature>
<protein>
    <recommendedName>
        <fullName evidence="4">mannosyl-oligosaccharide 1,2-alpha-mannosidase</fullName>
        <ecNumber evidence="4">3.2.1.113</ecNumber>
    </recommendedName>
</protein>
<feature type="region of interest" description="Disordered" evidence="11">
    <location>
        <begin position="1423"/>
        <end position="1478"/>
    </location>
</feature>
<sequence>YYEYLIKQFVQAGKSRSFEYLRDDWAGRNGRRRQAPSGARVPAPPPVQVRRRAARRHHLLAQDGPPGLLPAGALAYGFLHGMPPRGAPAAGRAAHAALCYITYTTTATGLAPEITHFNTDAASVADTYVKPLDRHNIQRPETVESLFYMWRVTGSTKLGWAIFQAFEKYTKVQPAGYVSISDVTNARNPGKRDQMRVVLYFFLLFSEDNDLLPLDNFTVPAESELPADCVCPAECLPDCVCTGYLSACGLRCDRISECLRTAKQSGGAVAEFYRESMQSLSPRHRSRAARAYAGEALNGLSGRAHPPEGAAAAGKAPPQPAKPQPLTGSFEPLSGLSTPRWGRRGPRAARKRGGPAESLADASWQQQEKDSDQQAASAVDVRGASQVEQGLDNSGRSVLPAATEAAHQLARLAAAGRAELRSSGPPFLTSWCGSGRSPRRLLRLASGDIELADEGIATMTLRQPKSGGGGGGSGGRVVHPRGPATSTAAGSRGVAATAAATAAVAMAEPLIRGQQQVEANIGRLLERLERLEARRGCLCAGGQQPKQEEERRLREQLGPPAGRNRLSQPGAAAQREQLRMQQELLMQQHRMPMGACDARASRPPPPPPTPTPAALVDERASVHRPQARRPAGESTRKSPAHSRRSRSHRASDRAAQVVSDIRDEVRCDRPPRGDSELGGACARLLNEIDSIRSDIRAHKDRYQAMPPAEATATTSAGSPADHQSPPDHQRGAFPPDYQSSPAMSAIEPPADRSTPAVSLSGLSRFEINGAGSGARAGARRRQEKKRPPLLSLNERSGAQQEAAGSHKQRTRWAARQRTLLEVRRRQPRRWRRAPRQPSEAAMAKADLQHRLTPSRAGRGGRAEAPGFRAIVDDVIKHGRAHPSASGAGARKNAKCSSSARRGACSEPIRAIFLTTQYRSQSWPPTVLASESRPSSGQRAASWALQQRMPRLRSRHAGAPHPTSAVPKSAEPKPPQTREEAVQAGSPPRDDRRDDGTTGDDEDGASVEGAGVRLPGYHRPPPRRPAPPTGPSRRRPSLRRGRGRGVTASRSSSRRPAPPMPCGSRMRDEVLAEVLARMVDQAQARRQVRLQSARTRLAWTRADPAHDSLRAALPESNARRDDWPPPGGAAFFNARSHPRDDEQPETATESTPTQRNSDACCAAAAEPSVPLSALQLLLQQRPEPPPHRPPPPQPQPSRSLEPRPPFFFRGIFSESSAADQTAQKNANFPTRTSSACRRVTLVAHSRRPSLDGAVSGHPAAAASRQTDRPTRRGCLRRRRTPCRHDPACAGRSSAASPRCRPSRPTVPPKTALVTAATSSPDAYLLRTASPRAVWLLDRSSEGQAAPNIQVATEARQLLRPAWTPATARGGGGGGGGRLRSPPPTSLWPRPAHPQRGRISRRAPLHAASAPGRPPVDPVLAVIAGSDGRRPLYPPPPGRRHRSGRRRRCSRAARARTSPTASAGSSLSEPGGPDNSDDVHRHIGRRLTMDAELRRRLFLRRHRRPRCRRRSSSAQPSYRPRPPEARVEPSEPPPAEPVAAAQRDSLQLRTGAARRPRPTAIGQLRRRYFHRGHGPRRTWTRTPTSGLSSTATNLLSHQPGTIHGRLRCHRRTRPAWHHRAAAPPDGPNCPGLDPRWAGASPFMRPKKQRQRDLARRRPSPRRLAMTTLK</sequence>
<dbReference type="WBParaSite" id="maker-unitig_22006-snap-gene-0.1-mRNA-1">
    <property type="protein sequence ID" value="maker-unitig_22006-snap-gene-0.1-mRNA-1"/>
    <property type="gene ID" value="maker-unitig_22006-snap-gene-0.1"/>
</dbReference>
<feature type="region of interest" description="Disordered" evidence="11">
    <location>
        <begin position="1083"/>
        <end position="1162"/>
    </location>
</feature>
<dbReference type="Gene3D" id="1.50.10.10">
    <property type="match status" value="1"/>
</dbReference>
<proteinExistence type="inferred from homology"/>
<accession>A0A1I8F6S4</accession>
<feature type="compositionally biased region" description="Basic residues" evidence="11">
    <location>
        <begin position="1270"/>
        <end position="1280"/>
    </location>
</feature>
<feature type="compositionally biased region" description="Basic residues" evidence="11">
    <location>
        <begin position="341"/>
        <end position="353"/>
    </location>
</feature>
<dbReference type="GO" id="GO:0005509">
    <property type="term" value="F:calcium ion binding"/>
    <property type="evidence" value="ECO:0007669"/>
    <property type="project" value="InterPro"/>
</dbReference>
<comment type="catalytic activity">
    <reaction evidence="10">
        <text>N(4)-(alpha-D-Man-(1-&gt;2)-alpha-D-Man-(1-&gt;2)-alpha-D-Man-(1-&gt;3)-[alpha-D-Man-(1-&gt;2)-alpha-D-Man-(1-&gt;3)-[alpha-D-Man-(1-&gt;2)-alpha-D-Man-(1-&gt;6)]-alpha-D-Man-(1-&gt;6)]-beta-D-Man-(1-&gt;4)-beta-D-GlcNAc-(1-&gt;4)-beta-D-GlcNAc)-L-asparaginyl-[protein] (N-glucan mannose isomer 9A1,2,3B1,2,3) + 4 H2O = N(4)-(alpha-D-Man-(1-&gt;3)-[alpha-D-Man-(1-&gt;3)-[alpha-D-Man-(1-&gt;6)]-alpha-D-Man-(1-&gt;6)]-beta-D-Man-(1-&gt;4)-beta-D-GlcNAc-(1-&gt;4)-beta-D-GlcNAc)-L-asparaginyl-[protein] (N-glucan mannose isomer 5A1,2) + 4 beta-D-mannose</text>
        <dbReference type="Rhea" id="RHEA:56008"/>
        <dbReference type="Rhea" id="RHEA-COMP:14356"/>
        <dbReference type="Rhea" id="RHEA-COMP:14367"/>
        <dbReference type="ChEBI" id="CHEBI:15377"/>
        <dbReference type="ChEBI" id="CHEBI:28563"/>
        <dbReference type="ChEBI" id="CHEBI:59087"/>
        <dbReference type="ChEBI" id="CHEBI:139493"/>
        <dbReference type="EC" id="3.2.1.113"/>
    </reaction>
</comment>
<dbReference type="InterPro" id="IPR050749">
    <property type="entry name" value="Glycosyl_Hydrolase_47"/>
</dbReference>
<name>A0A1I8F6S4_9PLAT</name>
<feature type="region of interest" description="Disordered" evidence="11">
    <location>
        <begin position="706"/>
        <end position="813"/>
    </location>
</feature>
<keyword evidence="6" id="KW-0378">Hydrolase</keyword>
<dbReference type="PANTHER" id="PTHR11742">
    <property type="entry name" value="MANNOSYL-OLIGOSACCHARIDE ALPHA-1,2-MANNOSIDASE-RELATED"/>
    <property type="match status" value="1"/>
</dbReference>
<comment type="catalytic activity">
    <reaction evidence="9">
        <text>N(4)-(alpha-D-Man-(1-&gt;2)-alpha-D-Man-(1-&gt;2)-alpha-D-Man-(1-&gt;3)-[alpha-D-Man-(1-&gt;3)-[alpha-D-Man-(1-&gt;2)-alpha-D-Man-(1-&gt;6)]-alpha-D-Man-(1-&gt;6)]-beta-D-Man-(1-&gt;4)-beta-D-GlcNAc-(1-&gt;4)-beta-D-GlcNAc)-L-asparaginyl-[protein] (N-glucan mannose isomer 8A1,2,3B1,3) + 3 H2O = N(4)-(alpha-D-Man-(1-&gt;3)-[alpha-D-Man-(1-&gt;3)-[alpha-D-Man-(1-&gt;6)]-alpha-D-Man-(1-&gt;6)]-beta-D-Man-(1-&gt;4)-beta-D-GlcNAc-(1-&gt;4)-beta-D-GlcNAc)-L-asparaginyl-[protein] (N-glucan mannose isomer 5A1,2) + 3 beta-D-mannose</text>
        <dbReference type="Rhea" id="RHEA:56028"/>
        <dbReference type="Rhea" id="RHEA-COMP:14358"/>
        <dbReference type="Rhea" id="RHEA-COMP:14367"/>
        <dbReference type="ChEBI" id="CHEBI:15377"/>
        <dbReference type="ChEBI" id="CHEBI:28563"/>
        <dbReference type="ChEBI" id="CHEBI:59087"/>
        <dbReference type="ChEBI" id="CHEBI:60628"/>
        <dbReference type="EC" id="3.2.1.113"/>
    </reaction>
</comment>
<evidence type="ECO:0000256" key="10">
    <source>
        <dbReference type="ARBA" id="ARBA00048605"/>
    </source>
</evidence>
<comment type="cofactor">
    <cofactor evidence="1">
        <name>Ca(2+)</name>
        <dbReference type="ChEBI" id="CHEBI:29108"/>
    </cofactor>
</comment>
<feature type="region of interest" description="Disordered" evidence="11">
    <location>
        <begin position="1501"/>
        <end position="1557"/>
    </location>
</feature>
<dbReference type="PANTHER" id="PTHR11742:SF55">
    <property type="entry name" value="ENDOPLASMIC RETICULUM MANNOSYL-OLIGOSACCHARIDE 1,2-ALPHA-MANNOSIDASE"/>
    <property type="match status" value="1"/>
</dbReference>
<organism evidence="12 13">
    <name type="scientific">Macrostomum lignano</name>
    <dbReference type="NCBI Taxonomy" id="282301"/>
    <lineage>
        <taxon>Eukaryota</taxon>
        <taxon>Metazoa</taxon>
        <taxon>Spiralia</taxon>
        <taxon>Lophotrochozoa</taxon>
        <taxon>Platyhelminthes</taxon>
        <taxon>Rhabditophora</taxon>
        <taxon>Macrostomorpha</taxon>
        <taxon>Macrostomida</taxon>
        <taxon>Macrostomidae</taxon>
        <taxon>Macrostomum</taxon>
    </lineage>
</organism>
<feature type="compositionally biased region" description="Low complexity" evidence="11">
    <location>
        <begin position="307"/>
        <end position="316"/>
    </location>
</feature>
<feature type="region of interest" description="Disordered" evidence="11">
    <location>
        <begin position="593"/>
        <end position="678"/>
    </location>
</feature>
<evidence type="ECO:0000313" key="12">
    <source>
        <dbReference type="Proteomes" id="UP000095280"/>
    </source>
</evidence>
<keyword evidence="12" id="KW-1185">Reference proteome</keyword>
<feature type="compositionally biased region" description="Low complexity" evidence="11">
    <location>
        <begin position="1286"/>
        <end position="1302"/>
    </location>
</feature>
<feature type="compositionally biased region" description="Gly residues" evidence="11">
    <location>
        <begin position="466"/>
        <end position="475"/>
    </location>
</feature>
<dbReference type="Proteomes" id="UP000095280">
    <property type="component" value="Unplaced"/>
</dbReference>
<feature type="compositionally biased region" description="Basic and acidic residues" evidence="11">
    <location>
        <begin position="546"/>
        <end position="555"/>
    </location>
</feature>
<feature type="compositionally biased region" description="Low complexity" evidence="11">
    <location>
        <begin position="1453"/>
        <end position="1464"/>
    </location>
</feature>
<evidence type="ECO:0000256" key="5">
    <source>
        <dbReference type="ARBA" id="ARBA00022723"/>
    </source>
</evidence>
<feature type="region of interest" description="Disordered" evidence="11">
    <location>
        <begin position="461"/>
        <end position="490"/>
    </location>
</feature>
<reference evidence="13" key="1">
    <citation type="submission" date="2016-11" db="UniProtKB">
        <authorList>
            <consortium name="WormBaseParasite"/>
        </authorList>
    </citation>
    <scope>IDENTIFICATION</scope>
</reference>
<comment type="similarity">
    <text evidence="3">Belongs to the glycosyl hydrolase 47 family.</text>
</comment>
<dbReference type="GO" id="GO:0016020">
    <property type="term" value="C:membrane"/>
    <property type="evidence" value="ECO:0007669"/>
    <property type="project" value="InterPro"/>
</dbReference>
<evidence type="ECO:0000256" key="9">
    <source>
        <dbReference type="ARBA" id="ARBA00047669"/>
    </source>
</evidence>
<dbReference type="InterPro" id="IPR012341">
    <property type="entry name" value="6hp_glycosidase-like_sf"/>
</dbReference>
<dbReference type="SUPFAM" id="SSF48225">
    <property type="entry name" value="Seven-hairpin glycosidases"/>
    <property type="match status" value="1"/>
</dbReference>
<evidence type="ECO:0000313" key="13">
    <source>
        <dbReference type="WBParaSite" id="maker-unitig_22006-snap-gene-0.1-mRNA-1"/>
    </source>
</evidence>
<keyword evidence="8" id="KW-1015">Disulfide bond</keyword>
<feature type="region of interest" description="Disordered" evidence="11">
    <location>
        <begin position="1246"/>
        <end position="1310"/>
    </location>
</feature>
<feature type="region of interest" description="Disordered" evidence="11">
    <location>
        <begin position="1180"/>
        <end position="1206"/>
    </location>
</feature>
<evidence type="ECO:0000256" key="1">
    <source>
        <dbReference type="ARBA" id="ARBA00001913"/>
    </source>
</evidence>
<evidence type="ECO:0000256" key="6">
    <source>
        <dbReference type="ARBA" id="ARBA00022801"/>
    </source>
</evidence>
<evidence type="ECO:0000256" key="7">
    <source>
        <dbReference type="ARBA" id="ARBA00022837"/>
    </source>
</evidence>
<dbReference type="Pfam" id="PF01532">
    <property type="entry name" value="Glyco_hydro_47"/>
    <property type="match status" value="1"/>
</dbReference>
<evidence type="ECO:0000256" key="2">
    <source>
        <dbReference type="ARBA" id="ARBA00004922"/>
    </source>
</evidence>
<evidence type="ECO:0000256" key="8">
    <source>
        <dbReference type="ARBA" id="ARBA00023157"/>
    </source>
</evidence>
<feature type="compositionally biased region" description="Basic residues" evidence="11">
    <location>
        <begin position="825"/>
        <end position="834"/>
    </location>
</feature>
<feature type="region of interest" description="Disordered" evidence="11">
    <location>
        <begin position="1614"/>
        <end position="1667"/>
    </location>
</feature>
<feature type="compositionally biased region" description="Basic residues" evidence="11">
    <location>
        <begin position="1436"/>
        <end position="1452"/>
    </location>
</feature>
<feature type="region of interest" description="Disordered" evidence="11">
    <location>
        <begin position="1363"/>
        <end position="1395"/>
    </location>
</feature>
<keyword evidence="7" id="KW-0106">Calcium</keyword>
<evidence type="ECO:0000256" key="3">
    <source>
        <dbReference type="ARBA" id="ARBA00007658"/>
    </source>
</evidence>
<dbReference type="InterPro" id="IPR036026">
    <property type="entry name" value="Seven-hairpin_glycosidases"/>
</dbReference>
<comment type="pathway">
    <text evidence="2">Protein modification; protein glycosylation.</text>
</comment>
<dbReference type="EC" id="3.2.1.113" evidence="4"/>
<feature type="region of interest" description="Disordered" evidence="11">
    <location>
        <begin position="541"/>
        <end position="576"/>
    </location>
</feature>
<dbReference type="InterPro" id="IPR001382">
    <property type="entry name" value="Glyco_hydro_47"/>
</dbReference>
<feature type="compositionally biased region" description="Pro residues" evidence="11">
    <location>
        <begin position="602"/>
        <end position="611"/>
    </location>
</feature>
<feature type="compositionally biased region" description="Basic residues" evidence="11">
    <location>
        <begin position="638"/>
        <end position="648"/>
    </location>
</feature>
<feature type="compositionally biased region" description="Basic and acidic residues" evidence="11">
    <location>
        <begin position="660"/>
        <end position="675"/>
    </location>
</feature>
<feature type="region of interest" description="Disordered" evidence="11">
    <location>
        <begin position="299"/>
        <end position="392"/>
    </location>
</feature>
<feature type="compositionally biased region" description="Gly residues" evidence="11">
    <location>
        <begin position="1367"/>
        <end position="1376"/>
    </location>
</feature>
<keyword evidence="5" id="KW-0479">Metal-binding</keyword>
<feature type="region of interest" description="Disordered" evidence="11">
    <location>
        <begin position="825"/>
        <end position="864"/>
    </location>
</feature>
<feature type="compositionally biased region" description="Basic residues" evidence="11">
    <location>
        <begin position="1031"/>
        <end position="1042"/>
    </location>
</feature>
<dbReference type="GO" id="GO:0004571">
    <property type="term" value="F:mannosyl-oligosaccharide 1,2-alpha-mannosidase activity"/>
    <property type="evidence" value="ECO:0007669"/>
    <property type="project" value="UniProtKB-EC"/>
</dbReference>
<evidence type="ECO:0000256" key="4">
    <source>
        <dbReference type="ARBA" id="ARBA00012238"/>
    </source>
</evidence>
<feature type="region of interest" description="Disordered" evidence="11">
    <location>
        <begin position="920"/>
        <end position="1065"/>
    </location>
</feature>